<feature type="domain" description="TRAM" evidence="7">
    <location>
        <begin position="67"/>
        <end position="125"/>
    </location>
</feature>
<dbReference type="SUPFAM" id="SSF53335">
    <property type="entry name" value="S-adenosyl-L-methionine-dependent methyltransferases"/>
    <property type="match status" value="1"/>
</dbReference>
<protein>
    <submittedName>
        <fullName evidence="8">23S rRNA (Uracil(1939)-C(5))-methyltransferase RlmD</fullName>
        <ecNumber evidence="8">2.1.1.190</ecNumber>
    </submittedName>
</protein>
<dbReference type="InterPro" id="IPR012340">
    <property type="entry name" value="NA-bd_OB-fold"/>
</dbReference>
<dbReference type="Gene3D" id="2.40.50.140">
    <property type="entry name" value="Nucleic acid-binding proteins"/>
    <property type="match status" value="1"/>
</dbReference>
<dbReference type="RefSeq" id="WP_377770256.1">
    <property type="nucleotide sequence ID" value="NZ_JBHUHO010000013.1"/>
</dbReference>
<feature type="binding site" evidence="4">
    <location>
        <position position="447"/>
    </location>
    <ligand>
        <name>S-adenosyl-L-methionine</name>
        <dbReference type="ChEBI" id="CHEBI:59789"/>
    </ligand>
</feature>
<dbReference type="PROSITE" id="PS01230">
    <property type="entry name" value="TRMA_1"/>
    <property type="match status" value="1"/>
</dbReference>
<feature type="region of interest" description="Disordered" evidence="6">
    <location>
        <begin position="1"/>
        <end position="63"/>
    </location>
</feature>
<feature type="active site" evidence="5">
    <location>
        <position position="474"/>
    </location>
</feature>
<evidence type="ECO:0000313" key="9">
    <source>
        <dbReference type="Proteomes" id="UP001597362"/>
    </source>
</evidence>
<feature type="compositionally biased region" description="Basic and acidic residues" evidence="6">
    <location>
        <begin position="15"/>
        <end position="24"/>
    </location>
</feature>
<evidence type="ECO:0000256" key="1">
    <source>
        <dbReference type="ARBA" id="ARBA00022603"/>
    </source>
</evidence>
<dbReference type="InterPro" id="IPR002792">
    <property type="entry name" value="TRAM_dom"/>
</dbReference>
<feature type="active site" description="Nucleophile" evidence="4">
    <location>
        <position position="474"/>
    </location>
</feature>
<evidence type="ECO:0000313" key="8">
    <source>
        <dbReference type="EMBL" id="MFD2115234.1"/>
    </source>
</evidence>
<feature type="binding site" evidence="4">
    <location>
        <position position="349"/>
    </location>
    <ligand>
        <name>S-adenosyl-L-methionine</name>
        <dbReference type="ChEBI" id="CHEBI:59789"/>
    </ligand>
</feature>
<keyword evidence="9" id="KW-1185">Reference proteome</keyword>
<dbReference type="Gene3D" id="3.40.50.150">
    <property type="entry name" value="Vaccinia Virus protein VP39"/>
    <property type="match status" value="1"/>
</dbReference>
<name>A0ABW4YII8_9BACL</name>
<evidence type="ECO:0000256" key="4">
    <source>
        <dbReference type="PROSITE-ProRule" id="PRU01024"/>
    </source>
</evidence>
<dbReference type="Pfam" id="PF01938">
    <property type="entry name" value="TRAM"/>
    <property type="match status" value="1"/>
</dbReference>
<evidence type="ECO:0000256" key="5">
    <source>
        <dbReference type="PROSITE-ProRule" id="PRU10015"/>
    </source>
</evidence>
<evidence type="ECO:0000256" key="2">
    <source>
        <dbReference type="ARBA" id="ARBA00022679"/>
    </source>
</evidence>
<dbReference type="EMBL" id="JBHUHO010000013">
    <property type="protein sequence ID" value="MFD2115234.1"/>
    <property type="molecule type" value="Genomic_DNA"/>
</dbReference>
<dbReference type="CDD" id="cd02440">
    <property type="entry name" value="AdoMet_MTases"/>
    <property type="match status" value="1"/>
</dbReference>
<evidence type="ECO:0000259" key="7">
    <source>
        <dbReference type="PROSITE" id="PS50926"/>
    </source>
</evidence>
<reference evidence="9" key="1">
    <citation type="journal article" date="2019" name="Int. J. Syst. Evol. Microbiol.">
        <title>The Global Catalogue of Microorganisms (GCM) 10K type strain sequencing project: providing services to taxonomists for standard genome sequencing and annotation.</title>
        <authorList>
            <consortium name="The Broad Institute Genomics Platform"/>
            <consortium name="The Broad Institute Genome Sequencing Center for Infectious Disease"/>
            <person name="Wu L."/>
            <person name="Ma J."/>
        </authorList>
    </citation>
    <scope>NUCLEOTIDE SEQUENCE [LARGE SCALE GENOMIC DNA]</scope>
    <source>
        <strain evidence="9">GH52</strain>
    </source>
</reference>
<dbReference type="PANTHER" id="PTHR11061">
    <property type="entry name" value="RNA M5U METHYLTRANSFERASE"/>
    <property type="match status" value="1"/>
</dbReference>
<keyword evidence="2 4" id="KW-0808">Transferase</keyword>
<evidence type="ECO:0000256" key="3">
    <source>
        <dbReference type="ARBA" id="ARBA00022691"/>
    </source>
</evidence>
<dbReference type="NCBIfam" id="TIGR00479">
    <property type="entry name" value="rumA"/>
    <property type="match status" value="1"/>
</dbReference>
<evidence type="ECO:0000256" key="6">
    <source>
        <dbReference type="SAM" id="MobiDB-lite"/>
    </source>
</evidence>
<feature type="binding site" evidence="4">
    <location>
        <position position="378"/>
    </location>
    <ligand>
        <name>S-adenosyl-L-methionine</name>
        <dbReference type="ChEBI" id="CHEBI:59789"/>
    </ligand>
</feature>
<gene>
    <name evidence="8" type="primary">rlmD</name>
    <name evidence="8" type="ORF">ACFSJH_05730</name>
</gene>
<keyword evidence="3 4" id="KW-0949">S-adenosyl-L-methionine</keyword>
<dbReference type="InterPro" id="IPR030390">
    <property type="entry name" value="MeTrfase_TrmA_AS"/>
</dbReference>
<feature type="binding site" evidence="4">
    <location>
        <position position="399"/>
    </location>
    <ligand>
        <name>S-adenosyl-L-methionine</name>
        <dbReference type="ChEBI" id="CHEBI:59789"/>
    </ligand>
</feature>
<dbReference type="PROSITE" id="PS51687">
    <property type="entry name" value="SAM_MT_RNA_M5U"/>
    <property type="match status" value="1"/>
</dbReference>
<dbReference type="Proteomes" id="UP001597362">
    <property type="component" value="Unassembled WGS sequence"/>
</dbReference>
<feature type="compositionally biased region" description="Polar residues" evidence="6">
    <location>
        <begin position="44"/>
        <end position="59"/>
    </location>
</feature>
<dbReference type="SUPFAM" id="SSF50249">
    <property type="entry name" value="Nucleic acid-binding proteins"/>
    <property type="match status" value="1"/>
</dbReference>
<comment type="similarity">
    <text evidence="4">Belongs to the class I-like SAM-binding methyltransferase superfamily. RNA M5U methyltransferase family.</text>
</comment>
<dbReference type="PANTHER" id="PTHR11061:SF45">
    <property type="match status" value="1"/>
</dbReference>
<dbReference type="GO" id="GO:0008168">
    <property type="term" value="F:methyltransferase activity"/>
    <property type="evidence" value="ECO:0007669"/>
    <property type="project" value="UniProtKB-KW"/>
</dbReference>
<dbReference type="GO" id="GO:0032259">
    <property type="term" value="P:methylation"/>
    <property type="evidence" value="ECO:0007669"/>
    <property type="project" value="UniProtKB-KW"/>
</dbReference>
<proteinExistence type="inferred from homology"/>
<sequence length="521" mass="57511">MKDKQTAKAHIAKTRSTEKHEGKQKTKAGKVAASIEGTRRSHTKTNTNTYPQKQSNSKAGGQVDAETIRSGDRVVITIKRIGINGEGVGYYKRKAIFINGTLPGEVVKAVITQVAATYLQAELLEIEKPSKERQTPPCPVYEKCGGCQLQHMTYKAQLQAKEEMVKEAFRRYTGMEQLPILPIIGMDDPWHYRNKAQLQLGQQGNQVIAGLYEAESRTLVDIGDCPIQHPIVNEVINKVKEILMQLNIPVYHTRTRKGIVKTVVARVGYDSGQVQLTLVTVEEKLPAVKQLIEAIREQLPMVVTIAQNINTGSTPLIFGPKTKILWGEERLSERLGELHFSLSPRAFFQLNPKQTVKLYDAALQAAQLTGKELVIDGYCGTGTIGLWMAPYAKEVRGIEIIEEAVHDARENAKTSGITNASFHTGRAEKLLPEWVASGVKPDVVVVDPPRTGCDMPLLQAIAKAKPKRVVYVSCNPSTLAKDCKYLLDNGYSLKSVQPVDMFAQTGHVEVVVGLERKKTAG</sequence>
<dbReference type="Gene3D" id="2.40.50.1070">
    <property type="match status" value="1"/>
</dbReference>
<comment type="caution">
    <text evidence="8">The sequence shown here is derived from an EMBL/GenBank/DDBJ whole genome shotgun (WGS) entry which is preliminary data.</text>
</comment>
<dbReference type="EC" id="2.1.1.190" evidence="8"/>
<dbReference type="PROSITE" id="PS50926">
    <property type="entry name" value="TRAM"/>
    <property type="match status" value="1"/>
</dbReference>
<accession>A0ABW4YII8</accession>
<dbReference type="Pfam" id="PF05958">
    <property type="entry name" value="tRNA_U5-meth_tr"/>
    <property type="match status" value="1"/>
</dbReference>
<keyword evidence="1 4" id="KW-0489">Methyltransferase</keyword>
<dbReference type="InterPro" id="IPR029063">
    <property type="entry name" value="SAM-dependent_MTases_sf"/>
</dbReference>
<dbReference type="InterPro" id="IPR010280">
    <property type="entry name" value="U5_MeTrfase_fam"/>
</dbReference>
<organism evidence="8 9">
    <name type="scientific">Paenibacillus yanchengensis</name>
    <dbReference type="NCBI Taxonomy" id="2035833"/>
    <lineage>
        <taxon>Bacteria</taxon>
        <taxon>Bacillati</taxon>
        <taxon>Bacillota</taxon>
        <taxon>Bacilli</taxon>
        <taxon>Bacillales</taxon>
        <taxon>Paenibacillaceae</taxon>
        <taxon>Paenibacillus</taxon>
    </lineage>
</organism>